<dbReference type="RefSeq" id="WP_121898007.1">
    <property type="nucleotide sequence ID" value="NZ_RCNT01000005.1"/>
</dbReference>
<reference evidence="2 3" key="1">
    <citation type="submission" date="2018-10" db="EMBL/GenBank/DDBJ databases">
        <authorList>
            <person name="Jung H.S."/>
            <person name="Jeon C.O."/>
        </authorList>
    </citation>
    <scope>NUCLEOTIDE SEQUENCE [LARGE SCALE GENOMIC DNA]</scope>
    <source>
        <strain evidence="2 3">MA-7-27</strain>
    </source>
</reference>
<accession>A0A3L9XZ44</accession>
<keyword evidence="3" id="KW-1185">Reference proteome</keyword>
<comment type="caution">
    <text evidence="2">The sequence shown here is derived from an EMBL/GenBank/DDBJ whole genome shotgun (WGS) entry which is preliminary data.</text>
</comment>
<dbReference type="OrthoDB" id="7876422at2"/>
<dbReference type="Proteomes" id="UP000281343">
    <property type="component" value="Unassembled WGS sequence"/>
</dbReference>
<name>A0A3L9XZ44_9RHOB</name>
<gene>
    <name evidence="2" type="ORF">D9R08_10440</name>
</gene>
<evidence type="ECO:0000313" key="3">
    <source>
        <dbReference type="Proteomes" id="UP000281343"/>
    </source>
</evidence>
<dbReference type="EMBL" id="RCNT01000005">
    <property type="protein sequence ID" value="RMA41901.1"/>
    <property type="molecule type" value="Genomic_DNA"/>
</dbReference>
<sequence length="108" mass="11918">MEDRGKINGDVLQHGATQTRPSPQQLLERYGDQLDGEALNDEQAKECLSALWSIMVAFVDLGFSVKAGDKLHPKSDIGMDDVLQYLCLEDTAPETVASSKITNKKEPR</sequence>
<evidence type="ECO:0000256" key="1">
    <source>
        <dbReference type="SAM" id="MobiDB-lite"/>
    </source>
</evidence>
<protein>
    <submittedName>
        <fullName evidence="2">Uncharacterized protein</fullName>
    </submittedName>
</protein>
<proteinExistence type="predicted"/>
<feature type="region of interest" description="Disordered" evidence="1">
    <location>
        <begin position="1"/>
        <end position="22"/>
    </location>
</feature>
<dbReference type="AlphaFoldDB" id="A0A3L9XZ44"/>
<organism evidence="2 3">
    <name type="scientific">Rhodophyticola porphyridii</name>
    <dbReference type="NCBI Taxonomy" id="1852017"/>
    <lineage>
        <taxon>Bacteria</taxon>
        <taxon>Pseudomonadati</taxon>
        <taxon>Pseudomonadota</taxon>
        <taxon>Alphaproteobacteria</taxon>
        <taxon>Rhodobacterales</taxon>
        <taxon>Roseobacteraceae</taxon>
        <taxon>Rhodophyticola</taxon>
    </lineage>
</organism>
<evidence type="ECO:0000313" key="2">
    <source>
        <dbReference type="EMBL" id="RMA41901.1"/>
    </source>
</evidence>